<evidence type="ECO:0000256" key="1">
    <source>
        <dbReference type="SAM" id="MobiDB-lite"/>
    </source>
</evidence>
<dbReference type="InterPro" id="IPR002156">
    <property type="entry name" value="RNaseH_domain"/>
</dbReference>
<gene>
    <name evidence="3" type="primary">AVEN_208341_1</name>
    <name evidence="3" type="ORF">TNCT_477001</name>
</gene>
<organism evidence="3 4">
    <name type="scientific">Trichonephila clavata</name>
    <name type="common">Joro spider</name>
    <name type="synonym">Nephila clavata</name>
    <dbReference type="NCBI Taxonomy" id="2740835"/>
    <lineage>
        <taxon>Eukaryota</taxon>
        <taxon>Metazoa</taxon>
        <taxon>Ecdysozoa</taxon>
        <taxon>Arthropoda</taxon>
        <taxon>Chelicerata</taxon>
        <taxon>Arachnida</taxon>
        <taxon>Araneae</taxon>
        <taxon>Araneomorphae</taxon>
        <taxon>Entelegynae</taxon>
        <taxon>Araneoidea</taxon>
        <taxon>Nephilidae</taxon>
        <taxon>Trichonephila</taxon>
    </lineage>
</organism>
<dbReference type="Gene3D" id="3.30.420.10">
    <property type="entry name" value="Ribonuclease H-like superfamily/Ribonuclease H"/>
    <property type="match status" value="1"/>
</dbReference>
<dbReference type="SUPFAM" id="SSF53098">
    <property type="entry name" value="Ribonuclease H-like"/>
    <property type="match status" value="1"/>
</dbReference>
<feature type="domain" description="RNase H type-1" evidence="2">
    <location>
        <begin position="684"/>
        <end position="816"/>
    </location>
</feature>
<accession>A0A8X6H0F4</accession>
<feature type="compositionally biased region" description="Polar residues" evidence="1">
    <location>
        <begin position="515"/>
        <end position="526"/>
    </location>
</feature>
<dbReference type="AlphaFoldDB" id="A0A8X6H0F4"/>
<reference evidence="3" key="1">
    <citation type="submission" date="2020-07" db="EMBL/GenBank/DDBJ databases">
        <title>Multicomponent nature underlies the extraordinary mechanical properties of spider dragline silk.</title>
        <authorList>
            <person name="Kono N."/>
            <person name="Nakamura H."/>
            <person name="Mori M."/>
            <person name="Yoshida Y."/>
            <person name="Ohtoshi R."/>
            <person name="Malay A.D."/>
            <person name="Moran D.A.P."/>
            <person name="Tomita M."/>
            <person name="Numata K."/>
            <person name="Arakawa K."/>
        </authorList>
    </citation>
    <scope>NUCLEOTIDE SEQUENCE</scope>
</reference>
<feature type="compositionally biased region" description="Basic and acidic residues" evidence="1">
    <location>
        <begin position="1028"/>
        <end position="1040"/>
    </location>
</feature>
<feature type="region of interest" description="Disordered" evidence="1">
    <location>
        <begin position="1176"/>
        <end position="1198"/>
    </location>
</feature>
<proteinExistence type="predicted"/>
<dbReference type="Proteomes" id="UP000887116">
    <property type="component" value="Unassembled WGS sequence"/>
</dbReference>
<feature type="compositionally biased region" description="Basic and acidic residues" evidence="1">
    <location>
        <begin position="485"/>
        <end position="495"/>
    </location>
</feature>
<dbReference type="GO" id="GO:0004523">
    <property type="term" value="F:RNA-DNA hybrid ribonuclease activity"/>
    <property type="evidence" value="ECO:0007669"/>
    <property type="project" value="InterPro"/>
</dbReference>
<dbReference type="PROSITE" id="PS50879">
    <property type="entry name" value="RNASE_H_1"/>
    <property type="match status" value="1"/>
</dbReference>
<dbReference type="InterPro" id="IPR012337">
    <property type="entry name" value="RNaseH-like_sf"/>
</dbReference>
<feature type="region of interest" description="Disordered" evidence="1">
    <location>
        <begin position="506"/>
        <end position="533"/>
    </location>
</feature>
<evidence type="ECO:0000313" key="4">
    <source>
        <dbReference type="Proteomes" id="UP000887116"/>
    </source>
</evidence>
<keyword evidence="4" id="KW-1185">Reference proteome</keyword>
<feature type="region of interest" description="Disordered" evidence="1">
    <location>
        <begin position="1013"/>
        <end position="1046"/>
    </location>
</feature>
<evidence type="ECO:0000259" key="2">
    <source>
        <dbReference type="PROSITE" id="PS50879"/>
    </source>
</evidence>
<dbReference type="OrthoDB" id="6433171at2759"/>
<dbReference type="EMBL" id="BMAO01007169">
    <property type="protein sequence ID" value="GFR14129.1"/>
    <property type="molecule type" value="Genomic_DNA"/>
</dbReference>
<dbReference type="CDD" id="cd09276">
    <property type="entry name" value="Rnase_HI_RT_non_LTR"/>
    <property type="match status" value="1"/>
</dbReference>
<feature type="compositionally biased region" description="Polar residues" evidence="1">
    <location>
        <begin position="558"/>
        <end position="581"/>
    </location>
</feature>
<feature type="region of interest" description="Disordered" evidence="1">
    <location>
        <begin position="376"/>
        <end position="397"/>
    </location>
</feature>
<name>A0A8X6H0F4_TRICU</name>
<evidence type="ECO:0000313" key="3">
    <source>
        <dbReference type="EMBL" id="GFR14129.1"/>
    </source>
</evidence>
<feature type="compositionally biased region" description="Basic and acidic residues" evidence="1">
    <location>
        <begin position="582"/>
        <end position="618"/>
    </location>
</feature>
<comment type="caution">
    <text evidence="3">The sequence shown here is derived from an EMBL/GenBank/DDBJ whole genome shotgun (WGS) entry which is preliminary data.</text>
</comment>
<feature type="compositionally biased region" description="Polar residues" evidence="1">
    <location>
        <begin position="1013"/>
        <end position="1022"/>
    </location>
</feature>
<sequence length="1266" mass="141604">MSRSYNSWKQNMGANNSELHNISFAAALFGSGNPKKACPEAQTVETQNVTNPRWISYSPMNRFVTHQPCSKFGHFPTLKQGESLKASLVIPSSSIPLSNYNQIPYFNFENSNRCNQVINFFTTPLSSKSGKGPFGTLELKGKANVGQESPQVKIKDDTIKIRRKSFSETRIVTDFNKKSVFSVKTTTWNEATVIAQEENEASNLIQSLAAVKNTSTSKNSNGGAIKIEISSGKRNYTERCQSSPEVVNKNVELKPSYPGSTKDSEKFKENIMEEIHEERRLLLEEIKKFFAFYHPEYENSGLKVLPHTLKLMNDNTKGVPENSLPEFNFRNQTEVMSGKKINEDISQINLEHISVPTLDKLLERVDNVLECEKPKVSDDGFQNSPPFERNVKETGSKEEIMQPEVPPLTFTNLLLNDQLCNLEANRSKKTFLLRSFKGITANQDRNSEPFSVESADVGHFNLNNSNKVQNNTACLPLLSNPTHQSNEKSVENEDRKDLCENLNLSKLEEQENEKNTNVSNDASPSSFIPAPQRGKMIEVSTSSSEFWELDSWLTSTSESLSNGTFGSNASDTTNAIHFSSSGDKKSFENISGPRRETLGMENIRSESDDENRKSFESYESRSASSIDILSRALNANLSMSECADENQKNSSFALSDTTGGCYPKMLRGRDYMYLNMPLNCSRNDENKIYNYTRLNSGKLGENPNFSARPKSKKEFRYRLRNPDNRSVFRSELVAIREALNLALDNRASDTWILTDSKSCIQFLKDWSNVLDMLGQDILLKLAALTQVSSVCFQWIPWHVGIYVNEIADLLSREANELPTASSSELQTSVVHSLFTGKIKNIWRSPPKHACMPLSVRDCPCSAPVLELLSPLYLDLGLVNNYLNNKLNFPIPSSASGTSENLGSFTFSAPIYNFIDSSDVCDSNSCSNTVEEFSGKNNSFSKWCYDYDSSYCKTSDSFVSSNSTQNFVLLQDSPRPYGSEMAGDARSSNLSNLNLSVSSLNISVESISSQNSASDSCLVTSSSSEDENEQKLEQKQLKFGEPRTATTSTEFSKEAILSSEEDGSFEHRAAKPFANSLLSQAFSKDFSNNCSRGSESRFKLKRVPSRKTINKRKFENGCLYWLKQKRMKNVNHNESIEYVPISISKKNNCKCRSLKIKFIMPSKAPKSLTGDQLKNYVNTSANHKGPSTRKQQQGNGDPHSAGDVCNGFCSQEIKKVLLEQLSTNEVLSQIGLRVCAYETPVEVLVSTPKKNKKGAYHKILTLCGYED</sequence>
<dbReference type="GO" id="GO:0003676">
    <property type="term" value="F:nucleic acid binding"/>
    <property type="evidence" value="ECO:0007669"/>
    <property type="project" value="InterPro"/>
</dbReference>
<protein>
    <submittedName>
        <fullName evidence="3">RNase H domain-containing protein</fullName>
    </submittedName>
</protein>
<feature type="region of interest" description="Disordered" evidence="1">
    <location>
        <begin position="558"/>
        <end position="618"/>
    </location>
</feature>
<dbReference type="InterPro" id="IPR036397">
    <property type="entry name" value="RNaseH_sf"/>
</dbReference>
<feature type="region of interest" description="Disordered" evidence="1">
    <location>
        <begin position="476"/>
        <end position="495"/>
    </location>
</feature>